<dbReference type="InterPro" id="IPR036736">
    <property type="entry name" value="ACP-like_sf"/>
</dbReference>
<dbReference type="InterPro" id="IPR057326">
    <property type="entry name" value="KR_dom"/>
</dbReference>
<evidence type="ECO:0000256" key="5">
    <source>
        <dbReference type="ARBA" id="ARBA00022679"/>
    </source>
</evidence>
<dbReference type="InterPro" id="IPR049552">
    <property type="entry name" value="PKS_DH_N"/>
</dbReference>
<dbReference type="InterPro" id="IPR049900">
    <property type="entry name" value="PKS_mFAS_DH"/>
</dbReference>
<dbReference type="Pfam" id="PF16197">
    <property type="entry name" value="KAsynt_C_assoc"/>
    <property type="match status" value="2"/>
</dbReference>
<dbReference type="SUPFAM" id="SSF51735">
    <property type="entry name" value="NAD(P)-binding Rossmann-fold domains"/>
    <property type="match status" value="5"/>
</dbReference>
<dbReference type="InterPro" id="IPR001227">
    <property type="entry name" value="Ac_transferase_dom_sf"/>
</dbReference>
<organism evidence="14">
    <name type="scientific">Streptomyces bikiniensis</name>
    <dbReference type="NCBI Taxonomy" id="1896"/>
    <lineage>
        <taxon>Bacteria</taxon>
        <taxon>Bacillati</taxon>
        <taxon>Actinomycetota</taxon>
        <taxon>Actinomycetes</taxon>
        <taxon>Kitasatosporales</taxon>
        <taxon>Streptomycetaceae</taxon>
        <taxon>Streptomyces</taxon>
    </lineage>
</organism>
<evidence type="ECO:0000256" key="3">
    <source>
        <dbReference type="ARBA" id="ARBA00022450"/>
    </source>
</evidence>
<feature type="domain" description="Carrier" evidence="11">
    <location>
        <begin position="3617"/>
        <end position="3692"/>
    </location>
</feature>
<dbReference type="Pfam" id="PF21089">
    <property type="entry name" value="PKS_DH_N"/>
    <property type="match status" value="1"/>
</dbReference>
<dbReference type="SMART" id="SM01294">
    <property type="entry name" value="PKS_PP_betabranch"/>
    <property type="match status" value="1"/>
</dbReference>
<dbReference type="InterPro" id="IPR018201">
    <property type="entry name" value="Ketoacyl_synth_AS"/>
</dbReference>
<dbReference type="GO" id="GO:0004312">
    <property type="term" value="F:fatty acid synthase activity"/>
    <property type="evidence" value="ECO:0007669"/>
    <property type="project" value="TreeGrafter"/>
</dbReference>
<dbReference type="Gene3D" id="1.10.1200.10">
    <property type="entry name" value="ACP-like"/>
    <property type="match status" value="2"/>
</dbReference>
<feature type="compositionally biased region" description="Basic and acidic residues" evidence="10">
    <location>
        <begin position="2529"/>
        <end position="2543"/>
    </location>
</feature>
<evidence type="ECO:0000256" key="9">
    <source>
        <dbReference type="PROSITE-ProRule" id="PRU01363"/>
    </source>
</evidence>
<dbReference type="Pfam" id="PF08240">
    <property type="entry name" value="ADH_N"/>
    <property type="match status" value="1"/>
</dbReference>
<evidence type="ECO:0000256" key="2">
    <source>
        <dbReference type="ARBA" id="ARBA00004792"/>
    </source>
</evidence>
<dbReference type="PROSITE" id="PS00012">
    <property type="entry name" value="PHOSPHOPANTETHEINE"/>
    <property type="match status" value="1"/>
</dbReference>
<evidence type="ECO:0000256" key="1">
    <source>
        <dbReference type="ARBA" id="ARBA00001957"/>
    </source>
</evidence>
<comment type="pathway">
    <text evidence="2">Antibiotic biosynthesis.</text>
</comment>
<evidence type="ECO:0000259" key="11">
    <source>
        <dbReference type="PROSITE" id="PS50075"/>
    </source>
</evidence>
<dbReference type="Pfam" id="PF22953">
    <property type="entry name" value="SpnB_Rossmann"/>
    <property type="match status" value="1"/>
</dbReference>
<dbReference type="Pfam" id="PF08659">
    <property type="entry name" value="KR"/>
    <property type="match status" value="2"/>
</dbReference>
<dbReference type="InterPro" id="IPR029017">
    <property type="entry name" value="Enolase-like_N"/>
</dbReference>
<dbReference type="PROSITE" id="PS01162">
    <property type="entry name" value="QOR_ZETA_CRYSTAL"/>
    <property type="match status" value="1"/>
</dbReference>
<dbReference type="Pfam" id="PF08990">
    <property type="entry name" value="Docking"/>
    <property type="match status" value="1"/>
</dbReference>
<evidence type="ECO:0000256" key="4">
    <source>
        <dbReference type="ARBA" id="ARBA00022553"/>
    </source>
</evidence>
<dbReference type="FunFam" id="3.40.47.10:FF:000019">
    <property type="entry name" value="Polyketide synthase type I"/>
    <property type="match status" value="2"/>
</dbReference>
<dbReference type="InterPro" id="IPR013154">
    <property type="entry name" value="ADH-like_N"/>
</dbReference>
<dbReference type="InterPro" id="IPR013968">
    <property type="entry name" value="PKS_KR"/>
</dbReference>
<dbReference type="SMART" id="SM00825">
    <property type="entry name" value="PKS_KS"/>
    <property type="match status" value="2"/>
</dbReference>
<dbReference type="FunFam" id="3.40.366.10:FF:000002">
    <property type="entry name" value="Probable polyketide synthase 2"/>
    <property type="match status" value="2"/>
</dbReference>
<accession>Q5SFB2</accession>
<evidence type="ECO:0000259" key="12">
    <source>
        <dbReference type="PROSITE" id="PS52004"/>
    </source>
</evidence>
<feature type="domain" description="Ketosynthase family 3 (KS3)" evidence="12">
    <location>
        <begin position="1543"/>
        <end position="1968"/>
    </location>
</feature>
<dbReference type="SUPFAM" id="SSF55048">
    <property type="entry name" value="Probable ACP-binding domain of malonyl-CoA ACP transacylase"/>
    <property type="match status" value="2"/>
</dbReference>
<dbReference type="InterPro" id="IPR006162">
    <property type="entry name" value="Ppantetheine_attach_site"/>
</dbReference>
<dbReference type="Pfam" id="PF00550">
    <property type="entry name" value="PP-binding"/>
    <property type="match status" value="2"/>
</dbReference>
<name>Q5SFB2_STRBI</name>
<keyword evidence="8" id="KW-0012">Acyltransferase</keyword>
<feature type="region of interest" description="Disordered" evidence="10">
    <location>
        <begin position="2529"/>
        <end position="2592"/>
    </location>
</feature>
<gene>
    <name evidence="14" type="primary">chmGIII</name>
</gene>
<dbReference type="Gene3D" id="3.40.50.11460">
    <property type="match status" value="2"/>
</dbReference>
<dbReference type="SMART" id="SM00826">
    <property type="entry name" value="PKS_DH"/>
    <property type="match status" value="1"/>
</dbReference>
<dbReference type="GO" id="GO:0004315">
    <property type="term" value="F:3-oxoacyl-[acyl-carrier-protein] synthase activity"/>
    <property type="evidence" value="ECO:0007669"/>
    <property type="project" value="InterPro"/>
</dbReference>
<dbReference type="InterPro" id="IPR020841">
    <property type="entry name" value="PKS_Beta-ketoAc_synthase_dom"/>
</dbReference>
<dbReference type="SMART" id="SM00827">
    <property type="entry name" value="PKS_AT"/>
    <property type="match status" value="2"/>
</dbReference>
<dbReference type="SMART" id="SM00829">
    <property type="entry name" value="PKS_ER"/>
    <property type="match status" value="1"/>
</dbReference>
<proteinExistence type="predicted"/>
<dbReference type="SMART" id="SM00823">
    <property type="entry name" value="PKS_PP"/>
    <property type="match status" value="2"/>
</dbReference>
<dbReference type="FunFam" id="3.90.180.10:FF:000032">
    <property type="entry name" value="Probable polyketide synthase pks1"/>
    <property type="match status" value="1"/>
</dbReference>
<keyword evidence="4" id="KW-0597">Phosphoprotein</keyword>
<evidence type="ECO:0000256" key="6">
    <source>
        <dbReference type="ARBA" id="ARBA00023194"/>
    </source>
</evidence>
<dbReference type="Gene3D" id="3.40.47.10">
    <property type="match status" value="2"/>
</dbReference>
<dbReference type="InterPro" id="IPR014043">
    <property type="entry name" value="Acyl_transferase_dom"/>
</dbReference>
<dbReference type="FunFam" id="1.10.1200.10:FF:000007">
    <property type="entry name" value="Probable polyketide synthase pks17"/>
    <property type="match status" value="2"/>
</dbReference>
<dbReference type="InterPro" id="IPR016035">
    <property type="entry name" value="Acyl_Trfase/lysoPLipase"/>
</dbReference>
<dbReference type="InterPro" id="IPR014030">
    <property type="entry name" value="Ketoacyl_synth_N"/>
</dbReference>
<feature type="region of interest" description="N-terminal hotdog fold" evidence="9">
    <location>
        <begin position="2436"/>
        <end position="2585"/>
    </location>
</feature>
<dbReference type="EMBL" id="AY509120">
    <property type="protein sequence ID" value="AAS79461.1"/>
    <property type="molecule type" value="Genomic_DNA"/>
</dbReference>
<dbReference type="CDD" id="cd05195">
    <property type="entry name" value="enoyl_red"/>
    <property type="match status" value="1"/>
</dbReference>
<dbReference type="Gene3D" id="3.40.50.720">
    <property type="entry name" value="NAD(P)-binding Rossmann-like Domain"/>
    <property type="match status" value="2"/>
</dbReference>
<dbReference type="InterPro" id="IPR050091">
    <property type="entry name" value="PKS_NRPS_Biosynth_Enz"/>
</dbReference>
<dbReference type="InterPro" id="IPR020807">
    <property type="entry name" value="PKS_DH"/>
</dbReference>
<dbReference type="GO" id="GO:0033068">
    <property type="term" value="P:macrolide biosynthetic process"/>
    <property type="evidence" value="ECO:0007669"/>
    <property type="project" value="UniProtKB-ARBA"/>
</dbReference>
<feature type="active site" description="Proton donor; for dehydratase activity" evidence="9">
    <location>
        <position position="2670"/>
    </location>
</feature>
<dbReference type="InterPro" id="IPR016039">
    <property type="entry name" value="Thiolase-like"/>
</dbReference>
<dbReference type="Gene3D" id="3.40.366.10">
    <property type="entry name" value="Malonyl-Coenzyme A Acyl Carrier Protein, domain 2"/>
    <property type="match status" value="2"/>
</dbReference>
<dbReference type="SUPFAM" id="SSF50129">
    <property type="entry name" value="GroES-like"/>
    <property type="match status" value="1"/>
</dbReference>
<keyword evidence="5" id="KW-0808">Transferase</keyword>
<dbReference type="Pfam" id="PF00109">
    <property type="entry name" value="ketoacyl-synt"/>
    <property type="match status" value="2"/>
</dbReference>
<keyword evidence="7" id="KW-0511">Multifunctional enzyme</keyword>
<dbReference type="SUPFAM" id="SSF54826">
    <property type="entry name" value="Enolase N-terminal domain-like"/>
    <property type="match status" value="1"/>
</dbReference>
<dbReference type="InterPro" id="IPR020843">
    <property type="entry name" value="ER"/>
</dbReference>
<feature type="region of interest" description="Disordered" evidence="10">
    <location>
        <begin position="3581"/>
        <end position="3600"/>
    </location>
</feature>
<sequence length="3788" mass="394221">MSSTSPATNEEKLRDYLRRAMTDLHEAREQIRRTESARHEPIAIVGMGCRLPGGVSSPEGLWDLVASGVDAVSPFPTDRGWDVGGLFDPEPGVPGRSYVREGGFLHEAGEFDAGFFGISPREALAMDPQQRLLLETSWEALERAGIDPHTLRGSRTGVYAGVMYHDYGSTATVSVASDDETAGFLGTGTSGSVASGRISYVLGLEGPAVTVDTACSSSLVALHLAVRALRSGECDLALAGGVTVMAEPGVFVEFSRQRGLAADGRCKAFAAAADGTGWAEGVGVLAVERLSDAVRHGRRVLAVVRGSAVNQDGASNGLTAPNGPSQQRVIRQALADARLGVADVDVVEGHGTGTRLGDPIEAQALLATYGQRDAGRALRLGSLKSNVGHTQAAAGVAGVIKMVMAMRHGVLPKTLHVDEPTAEVDWSAGAVSLLREQEAWPEVGRLRRAAVSSFGVSGTNAHVVVEEAPASEAPVAGEPVEPVEPGAVGLLPVVPVVVSGRSAGAVAELASRLNESVRSDRLVDVGLSSVVSRSVFEHRSVVLAEDSAELHTGLVAVGTGVPSPGVVSGVASVEGGRSVFVFPGQGTQWAGMALGLWAESAVFAESMARCEAAFAGLVDWRLADVLGDRSALERVDVVQPASFAVMVSLAELWRSLGVVPDAVVGHSQGEIAAAVVAGGLSLEDGARVVVLRARLIGRELAGHGGMASVALPVAVVEERLAAWAGRLGVAVVNAPSATVVAGDVDAVAEFVTACEVEGVRARVLPVDYASHSAHVEELRAELEQILAGIDPVAGETPLYSTVEAGVVDTASMDAGYWFRNLRRPVRFQETVERLLADGFRVFVECGAHPVLTGAVQETAESTGRQVCAVGSLRRDEGGLRRFLTSAAEAFVQGVEVSWPVLFDGTGARTVDLPTYPFQRRRYWLESRPPAAVVPSGVQDGLSYEVVWKSLPVRESSRLDGRWLLVVPETLDADGTRIAHDLQHALTTHGATVHTLALDPSAAHFDGLFDGILQEETDVTGIFSLLGLASGPHPDHGEVELAGAASLTLMRQAQRDGFRAPVWAVTRGAVSVVPGEVPETAGAQLWALGRVAGLELPDRWGGLIDLPADADARTAGLAVRALAAGIADGEDQLAVRPSGAYGRRLVRATARRGRKDWRPQGTVLLAGHLDAVGEPLARWLLTGGADHVVLADPALTELPATLADLAQTVTTAAAPDLADRAVLAALVTEYVPATVVVVPPAAELAPLASISPADLAAAVTAKSATAAHFDALLDGPHAPELVLISSVAGIWGGVRQGAYAVGAAHLDALAARRRARGLSAASVAWTPWAGSVTADGSAAESLRQYGIAPLEPQAALAELDRALNQQLHGGGGDAAVADIDWERFLASFTSVRPSVLFDELPEVRRLREAEAAAMADQAAARTGAPGGTELARSLRAKSLNAQRTALLELVTAHVAAVLGESVPEAIDRSRAFKDIGFTSMTAMELRNRLKEATGLALPASLVFDHPHPGALADHLREELLGEDGAAGADSAAEEPSATSPTVQDEPIAIIGMACRLPGDVGTPDELWELLETGRDAMSDLPVNRGWDVAGLYDPDPDAAGRSYVREGGFLHDAGEFDAEFFGISPREALAMDPQQRIVLELAWESFERAGLDPAGRRGSRTGVFMGTNGQHYMPLLQNGNDSFDGYLGTGNSASVMSGRISYTLGLEGPALTVDTACSSSLVALHLAVRALRNGECDLALAGGATVMSTPEVLVEFSRQRAVSADGRCKAFSASADGFGPAEGAGVLLVERLSDAVRHGRRVLAVVRGSAVNQDGASNGLTAPNGPSQQRVIRQALADARLGVADVDVVEGHGTGTRLGDPIEAQALLATYGQRDAGRPLRLGSLKSNVGHTQAAAGVAGVIKMVMAMRHGVLPKTLHVDEVSPHVDWSAGAVSLLTEQEPWPEVGRPRRAAVSSFGLSGTNAHVVVEEAPVGEAGQAAGDARLAVVPVVVSGRSAGAVAELASRLNESIRSDRLVDVGLSSVVSRSVFEHRSVLLAGDSGELHTGLVAVGTGVPSPGVVSGVASVGGGRSVFVFPGQGTQWAGMALGLWAESSVFAESMARCEAAFEGLVDWSLADVLGDGSALERVDVVQPASFAVMVSLAELWRSLGVVPDAVVGHSQGEIAAAVVAGGLSLEDGARVVVLRARLIGRELAGRGGMASVALPVAVVEERLAGWAGRLGVAVVNGPSATVVAGDVDAVAEFVTACEVEGVRARVLPVDYASHSAHVEDLKAELEEVLAGIGPVTGGIPFYSTSEAAQIDTAGLDAGYWFGNLRRPVRFQETVERLLADGFRVFVECGAHPVLTGAVQETAESTGRQVCAVGSLRRDEGGLRRFLTSAAEAFVQGVGVFWPALFDGTGARIVDLPTYPFQRRHYWYNDPARRTGDATSFGMAQAGHPLLDAGTELPESGEHLYTARLAADSHPWLLEHTLLGAPLLPGAAFVDLVLWAGGEVGCDLIEELTLTSPLLLSDSAALQLRLVVGTADAEGRRTITVHSRPDGDPRTTRTPAASSETSPDAESDTEIRRDTSAWTKHAQATVAPAPDVPPSGVDAEGDAVRPAVEWSVAATESDAFQAEDFYASFAAHGYGYGPLFQGVRSGRQDGTDVYAEVALDHDRLPSAEQFGLHPALLDAAFQTMRLGSFFPDDGQARVPYTFRGIRLYAPGAARLRVRVSAVGADAVRVECADERGRLVCEIDALVVSTVSPDQLRPAGQDATQDMLHRIEWPVLSPPTGSATSPAPPRWIVVGGEDEGLGLGGLRLDGPRLDGPGLAEALSEAGMGTERHRNLADALSAVRTPVDTAGSAAAAGTTSLIAVPVPQSPTMDAGAVRHAVHRALELVQGWVAADEAAEEGGSDGAAADRRLVLVTSGAVSTGDADPLRDPVAAAVWGLIKSAQSEQPGRIVLVDLDEGAVDGAALAAAISTGEPQLALRDGDVHVPRLAPLSVRDSQTLLPPAGTRAWHLVGAGTGTLSDLALVPAQTDTVALAPGQVRIAVRAAGLNFRDTLIALGMYPGEGVMGAEGAGVITEVGPDVVSLAVGDRVLGMWTDGFGPYVVADHRMVAPMPRDWSYAEAASVPAVFLSAYYGLRHLAGLRAGQSVLVHAAAGGVGMAAVQLARHFGAEVFGTAGTAKWDALRAQGLDDRHIAGSRTLDFADRFLDATEGRGVDVVLNSLAGDFVDASLRLLPRGGRFVELGKADVRDAAQVAADRPGTVYRAFELMEAGPELIGRMLNELLELFESGALRLLPVTPYDIRRAPDAFRTLSQAGHVGKLVLTMPPAFEPHGTVLITGGTGNLGGTLARHLVTEHGVRHLLLAGRRGPEAEGAAELVRELHDLGASVTVAACDVADRAALRKLLGGIPPERPLTGVVHAAGVLDDGVVTSLTPDRVDGVLRPKVDAALNLHEAALDPELGLDITAFVLFSSVAALLGGSGQGSYAAANGFLDGLAQYRRGRSLPALSLGWGLAGSGRMTSHLDSRALLRRMARGGVLPLSPAESMALFDAAQGFDEALQVPARFHTAALGADGNVPPLFNGLIRGGTAHAEARRRTVGASPAGGPAGGEPVNLADRLSGLTEDEQRALLLDTVRTHAALVLGHTGTDGIQADRAFKDLGFDSLTAVEMRNRLTAATGLHLAATLVFDHPAPADLAEHLRSRLVPEGTDVPPLLAELGRLETAFKKLTTADLASVVPDDIARDEIAVRLAALGSLWNGLHGNGLSGDAAQKHGDSIVEDIDSADDDEIFAFLDESFGDS</sequence>
<dbReference type="SUPFAM" id="SSF53901">
    <property type="entry name" value="Thiolase-like"/>
    <property type="match status" value="2"/>
</dbReference>
<dbReference type="InterPro" id="IPR009081">
    <property type="entry name" value="PP-bd_ACP"/>
</dbReference>
<dbReference type="PROSITE" id="PS52019">
    <property type="entry name" value="PKS_MFAS_DH"/>
    <property type="match status" value="1"/>
</dbReference>
<dbReference type="PANTHER" id="PTHR43775">
    <property type="entry name" value="FATTY ACID SYNTHASE"/>
    <property type="match status" value="1"/>
</dbReference>
<dbReference type="InterPro" id="IPR032821">
    <property type="entry name" value="PKS_assoc"/>
</dbReference>
<protein>
    <submittedName>
        <fullName evidence="14">Polyketide synthase subunit</fullName>
    </submittedName>
</protein>
<evidence type="ECO:0000313" key="14">
    <source>
        <dbReference type="EMBL" id="AAS79461.1"/>
    </source>
</evidence>
<dbReference type="GO" id="GO:0031177">
    <property type="term" value="F:phosphopantetheine binding"/>
    <property type="evidence" value="ECO:0007669"/>
    <property type="project" value="InterPro"/>
</dbReference>
<dbReference type="CDD" id="cd08956">
    <property type="entry name" value="KR_3_FAS_SDR_x"/>
    <property type="match status" value="1"/>
</dbReference>
<dbReference type="FunFam" id="3.40.50.720:FF:000209">
    <property type="entry name" value="Polyketide synthase Pks12"/>
    <property type="match status" value="1"/>
</dbReference>
<dbReference type="InterPro" id="IPR014031">
    <property type="entry name" value="Ketoacyl_synth_C"/>
</dbReference>
<dbReference type="InterPro" id="IPR002364">
    <property type="entry name" value="Quin_OxRdtase/zeta-crystal_CS"/>
</dbReference>
<dbReference type="SUPFAM" id="SSF52151">
    <property type="entry name" value="FabD/lysophospholipase-like"/>
    <property type="match status" value="2"/>
</dbReference>
<dbReference type="InterPro" id="IPR055123">
    <property type="entry name" value="SpnB-like_Rossmann"/>
</dbReference>
<dbReference type="PANTHER" id="PTHR43775:SF51">
    <property type="entry name" value="INACTIVE PHENOLPHTHIOCEROL SYNTHESIS POLYKETIDE SYNTHASE TYPE I PKS1-RELATED"/>
    <property type="match status" value="1"/>
</dbReference>
<evidence type="ECO:0000256" key="10">
    <source>
        <dbReference type="SAM" id="MobiDB-lite"/>
    </source>
</evidence>
<evidence type="ECO:0000256" key="7">
    <source>
        <dbReference type="ARBA" id="ARBA00023268"/>
    </source>
</evidence>
<dbReference type="SMART" id="SM00822">
    <property type="entry name" value="PKS_KR"/>
    <property type="match status" value="2"/>
</dbReference>
<dbReference type="GO" id="GO:0006633">
    <property type="term" value="P:fatty acid biosynthetic process"/>
    <property type="evidence" value="ECO:0007669"/>
    <property type="project" value="InterPro"/>
</dbReference>
<dbReference type="Gene3D" id="3.90.180.10">
    <property type="entry name" value="Medium-chain alcohol dehydrogenases, catalytic domain"/>
    <property type="match status" value="1"/>
</dbReference>
<dbReference type="PROSITE" id="PS00606">
    <property type="entry name" value="KS3_1"/>
    <property type="match status" value="2"/>
</dbReference>
<dbReference type="Pfam" id="PF13602">
    <property type="entry name" value="ADH_zinc_N_2"/>
    <property type="match status" value="1"/>
</dbReference>
<dbReference type="InterPro" id="IPR036291">
    <property type="entry name" value="NAD(P)-bd_dom_sf"/>
</dbReference>
<feature type="active site" description="Proton acceptor; for dehydratase activity" evidence="9">
    <location>
        <position position="2468"/>
    </location>
</feature>
<evidence type="ECO:0000259" key="13">
    <source>
        <dbReference type="PROSITE" id="PS52019"/>
    </source>
</evidence>
<dbReference type="InterPro" id="IPR049551">
    <property type="entry name" value="PKS_DH_C"/>
</dbReference>
<dbReference type="CDD" id="cd08952">
    <property type="entry name" value="KR_1_SDR_x"/>
    <property type="match status" value="1"/>
</dbReference>
<feature type="compositionally biased region" description="Polar residues" evidence="10">
    <location>
        <begin position="2544"/>
        <end position="2554"/>
    </location>
</feature>
<feature type="region of interest" description="C-terminal hotdog fold" evidence="9">
    <location>
        <begin position="2609"/>
        <end position="2748"/>
    </location>
</feature>
<dbReference type="Pfam" id="PF00698">
    <property type="entry name" value="Acyl_transf_1"/>
    <property type="match status" value="2"/>
</dbReference>
<reference evidence="14" key="1">
    <citation type="journal article" date="2004" name="Antimicrob. Agents Chemother.">
        <title>Chalcomycin biosynthesis gene cluster from Streptomyces bikiniensis: novel features of an unusual ketolide produced through expression of the chm polyketide synthase in Streptomyces fradiae.</title>
        <authorList>
            <person name="Ward S.L."/>
            <person name="Hu Z."/>
            <person name="Schirmer A."/>
            <person name="Reid R."/>
            <person name="Revill W.P."/>
            <person name="Reeves C.D."/>
            <person name="Petrakovsky O.V."/>
            <person name="Dong S.D."/>
            <person name="Katz L."/>
        </authorList>
    </citation>
    <scope>NUCLEOTIDE SEQUENCE</scope>
    <source>
        <strain evidence="14">NRRL 2737</strain>
    </source>
</reference>
<dbReference type="GO" id="GO:0008270">
    <property type="term" value="F:zinc ion binding"/>
    <property type="evidence" value="ECO:0007669"/>
    <property type="project" value="InterPro"/>
</dbReference>
<dbReference type="PROSITE" id="PS52004">
    <property type="entry name" value="KS3_2"/>
    <property type="match status" value="2"/>
</dbReference>
<dbReference type="Pfam" id="PF02801">
    <property type="entry name" value="Ketoacyl-synt_C"/>
    <property type="match status" value="2"/>
</dbReference>
<dbReference type="InterPro" id="IPR042104">
    <property type="entry name" value="PKS_dehydratase_sf"/>
</dbReference>
<dbReference type="CDD" id="cd00833">
    <property type="entry name" value="PKS"/>
    <property type="match status" value="2"/>
</dbReference>
<dbReference type="Gene3D" id="3.30.70.3290">
    <property type="match status" value="2"/>
</dbReference>
<dbReference type="InterPro" id="IPR020806">
    <property type="entry name" value="PKS_PP-bd"/>
</dbReference>
<comment type="cofactor">
    <cofactor evidence="1">
        <name>pantetheine 4'-phosphate</name>
        <dbReference type="ChEBI" id="CHEBI:47942"/>
    </cofactor>
</comment>
<dbReference type="PROSITE" id="PS50075">
    <property type="entry name" value="CARRIER"/>
    <property type="match status" value="2"/>
</dbReference>
<dbReference type="SUPFAM" id="SSF47336">
    <property type="entry name" value="ACP-like"/>
    <property type="match status" value="2"/>
</dbReference>
<dbReference type="InterPro" id="IPR015083">
    <property type="entry name" value="NorB/c/GfsB-D-like_docking"/>
</dbReference>
<dbReference type="GO" id="GO:0016491">
    <property type="term" value="F:oxidoreductase activity"/>
    <property type="evidence" value="ECO:0007669"/>
    <property type="project" value="InterPro"/>
</dbReference>
<feature type="domain" description="Carrier" evidence="11">
    <location>
        <begin position="1443"/>
        <end position="1518"/>
    </location>
</feature>
<keyword evidence="3" id="KW-0596">Phosphopantetheine</keyword>
<dbReference type="Gene3D" id="3.10.129.110">
    <property type="entry name" value="Polyketide synthase dehydratase"/>
    <property type="match status" value="1"/>
</dbReference>
<dbReference type="Pfam" id="PF14765">
    <property type="entry name" value="PS-DH"/>
    <property type="match status" value="1"/>
</dbReference>
<keyword evidence="6" id="KW-0045">Antibiotic biosynthesis</keyword>
<feature type="domain" description="Ketosynthase family 3 (KS3)" evidence="12">
    <location>
        <begin position="39"/>
        <end position="467"/>
    </location>
</feature>
<dbReference type="InterPro" id="IPR011032">
    <property type="entry name" value="GroES-like_sf"/>
</dbReference>
<evidence type="ECO:0000256" key="8">
    <source>
        <dbReference type="ARBA" id="ARBA00023315"/>
    </source>
</evidence>
<feature type="domain" description="PKS/mFAS DH" evidence="13">
    <location>
        <begin position="2436"/>
        <end position="2748"/>
    </location>
</feature>
<dbReference type="InterPro" id="IPR016036">
    <property type="entry name" value="Malonyl_transacylase_ACP-bd"/>
</dbReference>